<reference evidence="3 4" key="1">
    <citation type="submission" date="2024-10" db="EMBL/GenBank/DDBJ databases">
        <title>The Natural Products Discovery Center: Release of the First 8490 Sequenced Strains for Exploring Actinobacteria Biosynthetic Diversity.</title>
        <authorList>
            <person name="Kalkreuter E."/>
            <person name="Kautsar S.A."/>
            <person name="Yang D."/>
            <person name="Bader C.D."/>
            <person name="Teijaro C.N."/>
            <person name="Fluegel L."/>
            <person name="Davis C.M."/>
            <person name="Simpson J.R."/>
            <person name="Lauterbach L."/>
            <person name="Steele A.D."/>
            <person name="Gui C."/>
            <person name="Meng S."/>
            <person name="Li G."/>
            <person name="Viehrig K."/>
            <person name="Ye F."/>
            <person name="Su P."/>
            <person name="Kiefer A.F."/>
            <person name="Nichols A."/>
            <person name="Cepeda A.J."/>
            <person name="Yan W."/>
            <person name="Fan B."/>
            <person name="Jiang Y."/>
            <person name="Adhikari A."/>
            <person name="Zheng C.-J."/>
            <person name="Schuster L."/>
            <person name="Cowan T.M."/>
            <person name="Smanski M.J."/>
            <person name="Chevrette M.G."/>
            <person name="De Carvalho L.P.S."/>
            <person name="Shen B."/>
        </authorList>
    </citation>
    <scope>NUCLEOTIDE SEQUENCE [LARGE SCALE GENOMIC DNA]</scope>
    <source>
        <strain evidence="3 4">NPDC019481</strain>
    </source>
</reference>
<evidence type="ECO:0000313" key="4">
    <source>
        <dbReference type="Proteomes" id="UP001611580"/>
    </source>
</evidence>
<dbReference type="InterPro" id="IPR012338">
    <property type="entry name" value="Beta-lactam/transpept-like"/>
</dbReference>
<dbReference type="SUPFAM" id="SSF56601">
    <property type="entry name" value="beta-lactamase/transpeptidase-like"/>
    <property type="match status" value="1"/>
</dbReference>
<dbReference type="GO" id="GO:0016787">
    <property type="term" value="F:hydrolase activity"/>
    <property type="evidence" value="ECO:0007669"/>
    <property type="project" value="UniProtKB-KW"/>
</dbReference>
<name>A0ABW7XLN7_9MICO</name>
<keyword evidence="4" id="KW-1185">Reference proteome</keyword>
<dbReference type="InterPro" id="IPR052907">
    <property type="entry name" value="Beta-lactamase/esterase"/>
</dbReference>
<gene>
    <name evidence="3" type="ORF">ACH47X_16065</name>
</gene>
<organism evidence="3 4">
    <name type="scientific">Promicromonospora kroppenstedtii</name>
    <dbReference type="NCBI Taxonomy" id="440482"/>
    <lineage>
        <taxon>Bacteria</taxon>
        <taxon>Bacillati</taxon>
        <taxon>Actinomycetota</taxon>
        <taxon>Actinomycetes</taxon>
        <taxon>Micrococcales</taxon>
        <taxon>Promicromonosporaceae</taxon>
        <taxon>Promicromonospora</taxon>
    </lineage>
</organism>
<accession>A0ABW7XLN7</accession>
<evidence type="ECO:0000256" key="1">
    <source>
        <dbReference type="SAM" id="MobiDB-lite"/>
    </source>
</evidence>
<evidence type="ECO:0000259" key="2">
    <source>
        <dbReference type="Pfam" id="PF00144"/>
    </source>
</evidence>
<sequence length="381" mass="39803">MGDGTARDLQGRVQETVDRLVADGGEVGLQVAVVHRGELVVDVVGGLADAGRGAAVTPGTLFFAASTAKGVASAVAHVLVERGELDYDLRLADVWPEFAAHGKGGATLRHVLMHSVGVPAPPYDTTVPDLCDWDGMCRALAGAEPWWKPGTGFGYHAQTFGFLLGETVRRATGQTLTWWLHEAVTGPLGVERDVHFGVPPALLGRVARQEPAPGPPSWPEPGSPADRALPPGIRPDAAFANRRDVLTSDIPSGGTMSALGAARVFAGLLGYGADVLVSPARLTSMARPLFEGRDAVMDVPSTWAFGFAPSRPGAVPSRPGSAFGMFGANGSGVWADIDTGVAVAVMRNRFGPGWSTAGEIDRLVAEHFPTSSEGEDSWTTQ</sequence>
<feature type="compositionally biased region" description="Pro residues" evidence="1">
    <location>
        <begin position="212"/>
        <end position="222"/>
    </location>
</feature>
<dbReference type="PANTHER" id="PTHR43319">
    <property type="entry name" value="BETA-LACTAMASE-RELATED"/>
    <property type="match status" value="1"/>
</dbReference>
<keyword evidence="3" id="KW-0378">Hydrolase</keyword>
<feature type="region of interest" description="Disordered" evidence="1">
    <location>
        <begin position="207"/>
        <end position="234"/>
    </location>
</feature>
<dbReference type="RefSeq" id="WP_397405584.1">
    <property type="nucleotide sequence ID" value="NZ_JBIRYI010000009.1"/>
</dbReference>
<protein>
    <submittedName>
        <fullName evidence="3">Serine hydrolase domain-containing protein</fullName>
    </submittedName>
</protein>
<evidence type="ECO:0000313" key="3">
    <source>
        <dbReference type="EMBL" id="MFI2488429.1"/>
    </source>
</evidence>
<feature type="domain" description="Beta-lactamase-related" evidence="2">
    <location>
        <begin position="14"/>
        <end position="357"/>
    </location>
</feature>
<dbReference type="Pfam" id="PF00144">
    <property type="entry name" value="Beta-lactamase"/>
    <property type="match status" value="1"/>
</dbReference>
<dbReference type="Proteomes" id="UP001611580">
    <property type="component" value="Unassembled WGS sequence"/>
</dbReference>
<comment type="caution">
    <text evidence="3">The sequence shown here is derived from an EMBL/GenBank/DDBJ whole genome shotgun (WGS) entry which is preliminary data.</text>
</comment>
<proteinExistence type="predicted"/>
<dbReference type="Gene3D" id="3.40.710.10">
    <property type="entry name" value="DD-peptidase/beta-lactamase superfamily"/>
    <property type="match status" value="1"/>
</dbReference>
<dbReference type="PANTHER" id="PTHR43319:SF3">
    <property type="entry name" value="BETA-LACTAMASE-RELATED DOMAIN-CONTAINING PROTEIN"/>
    <property type="match status" value="1"/>
</dbReference>
<dbReference type="EMBL" id="JBIRYI010000009">
    <property type="protein sequence ID" value="MFI2488429.1"/>
    <property type="molecule type" value="Genomic_DNA"/>
</dbReference>
<dbReference type="InterPro" id="IPR001466">
    <property type="entry name" value="Beta-lactam-related"/>
</dbReference>